<dbReference type="Proteomes" id="UP000253303">
    <property type="component" value="Unassembled WGS sequence"/>
</dbReference>
<dbReference type="InterPro" id="IPR051677">
    <property type="entry name" value="AfsR-DnrI-RedD_regulator"/>
</dbReference>
<evidence type="ECO:0000259" key="6">
    <source>
        <dbReference type="PROSITE" id="PS51755"/>
    </source>
</evidence>
<evidence type="ECO:0000256" key="3">
    <source>
        <dbReference type="ARBA" id="ARBA00023125"/>
    </source>
</evidence>
<evidence type="ECO:0000256" key="2">
    <source>
        <dbReference type="ARBA" id="ARBA00023015"/>
    </source>
</evidence>
<dbReference type="Pfam" id="PF00486">
    <property type="entry name" value="Trans_reg_C"/>
    <property type="match status" value="1"/>
</dbReference>
<protein>
    <recommendedName>
        <fullName evidence="6">OmpR/PhoB-type domain-containing protein</fullName>
    </recommendedName>
</protein>
<dbReference type="GO" id="GO:0006355">
    <property type="term" value="P:regulation of DNA-templated transcription"/>
    <property type="evidence" value="ECO:0007669"/>
    <property type="project" value="InterPro"/>
</dbReference>
<proteinExistence type="inferred from homology"/>
<dbReference type="Gene3D" id="1.25.40.10">
    <property type="entry name" value="Tetratricopeptide repeat domain"/>
    <property type="match status" value="1"/>
</dbReference>
<dbReference type="AlphaFoldDB" id="A0A366LKD7"/>
<dbReference type="PANTHER" id="PTHR35807:SF1">
    <property type="entry name" value="TRANSCRIPTIONAL REGULATOR REDD"/>
    <property type="match status" value="1"/>
</dbReference>
<organism evidence="7 8">
    <name type="scientific">Spongiactinospora rosea</name>
    <dbReference type="NCBI Taxonomy" id="2248750"/>
    <lineage>
        <taxon>Bacteria</taxon>
        <taxon>Bacillati</taxon>
        <taxon>Actinomycetota</taxon>
        <taxon>Actinomycetes</taxon>
        <taxon>Streptosporangiales</taxon>
        <taxon>Streptosporangiaceae</taxon>
        <taxon>Spongiactinospora</taxon>
    </lineage>
</organism>
<dbReference type="Gene3D" id="1.10.10.10">
    <property type="entry name" value="Winged helix-like DNA-binding domain superfamily/Winged helix DNA-binding domain"/>
    <property type="match status" value="1"/>
</dbReference>
<dbReference type="SMART" id="SM00862">
    <property type="entry name" value="Trans_reg_C"/>
    <property type="match status" value="1"/>
</dbReference>
<keyword evidence="8" id="KW-1185">Reference proteome</keyword>
<evidence type="ECO:0000256" key="5">
    <source>
        <dbReference type="PROSITE-ProRule" id="PRU01091"/>
    </source>
</evidence>
<comment type="caution">
    <text evidence="7">The sequence shown here is derived from an EMBL/GenBank/DDBJ whole genome shotgun (WGS) entry which is preliminary data.</text>
</comment>
<feature type="domain" description="OmpR/PhoB-type" evidence="6">
    <location>
        <begin position="6"/>
        <end position="114"/>
    </location>
</feature>
<comment type="similarity">
    <text evidence="1">Belongs to the AfsR/DnrI/RedD regulatory family.</text>
</comment>
<keyword evidence="2" id="KW-0805">Transcription regulation</keyword>
<name>A0A366LKD7_9ACTN</name>
<gene>
    <name evidence="7" type="ORF">DP939_43595</name>
</gene>
<dbReference type="InterPro" id="IPR005158">
    <property type="entry name" value="BTAD"/>
</dbReference>
<dbReference type="InterPro" id="IPR016032">
    <property type="entry name" value="Sig_transdc_resp-reg_C-effctor"/>
</dbReference>
<evidence type="ECO:0000256" key="1">
    <source>
        <dbReference type="ARBA" id="ARBA00005820"/>
    </source>
</evidence>
<dbReference type="PANTHER" id="PTHR35807">
    <property type="entry name" value="TRANSCRIPTIONAL REGULATOR REDD-RELATED"/>
    <property type="match status" value="1"/>
</dbReference>
<evidence type="ECO:0000313" key="8">
    <source>
        <dbReference type="Proteomes" id="UP000253303"/>
    </source>
</evidence>
<dbReference type="CDD" id="cd15831">
    <property type="entry name" value="BTAD"/>
    <property type="match status" value="1"/>
</dbReference>
<dbReference type="PROSITE" id="PS51755">
    <property type="entry name" value="OMPR_PHOB"/>
    <property type="match status" value="1"/>
</dbReference>
<evidence type="ECO:0000313" key="7">
    <source>
        <dbReference type="EMBL" id="RBQ13899.1"/>
    </source>
</evidence>
<evidence type="ECO:0000256" key="4">
    <source>
        <dbReference type="ARBA" id="ARBA00023163"/>
    </source>
</evidence>
<reference evidence="7 8" key="1">
    <citation type="submission" date="2018-06" db="EMBL/GenBank/DDBJ databases">
        <title>Sphaerisporangium craniellae sp. nov., isolated from a marine sponge in the South China Sea.</title>
        <authorList>
            <person name="Li L."/>
        </authorList>
    </citation>
    <scope>NUCLEOTIDE SEQUENCE [LARGE SCALE GENOMIC DNA]</scope>
    <source>
        <strain evidence="7 8">LHW63015</strain>
    </source>
</reference>
<dbReference type="GO" id="GO:0000160">
    <property type="term" value="P:phosphorelay signal transduction system"/>
    <property type="evidence" value="ECO:0007669"/>
    <property type="project" value="InterPro"/>
</dbReference>
<feature type="DNA-binding region" description="OmpR/PhoB-type" evidence="5">
    <location>
        <begin position="6"/>
        <end position="114"/>
    </location>
</feature>
<dbReference type="GO" id="GO:0003677">
    <property type="term" value="F:DNA binding"/>
    <property type="evidence" value="ECO:0007669"/>
    <property type="project" value="UniProtKB-UniRule"/>
</dbReference>
<dbReference type="SUPFAM" id="SSF48452">
    <property type="entry name" value="TPR-like"/>
    <property type="match status" value="1"/>
</dbReference>
<accession>A0A366LKD7</accession>
<dbReference type="InterPro" id="IPR036388">
    <property type="entry name" value="WH-like_DNA-bd_sf"/>
</dbReference>
<dbReference type="Pfam" id="PF03704">
    <property type="entry name" value="BTAD"/>
    <property type="match status" value="1"/>
</dbReference>
<dbReference type="InterPro" id="IPR011990">
    <property type="entry name" value="TPR-like_helical_dom_sf"/>
</dbReference>
<sequence>MRLAAVVTRQSGGIMRFGVLGSLTMDDNGIGRLPSAPKQRQLLALFLMNAGHFTPASACIEELWGSDPPRTVTATLQTYILQIRRSLAAAPEIGSMAQARKVLITGNRGYHLIVPADSLDVLEFQRWLRDGRRAALRNDDETQVRCLRMALAQWRGPALGDVPVGPLLRPQVERLEEARIAAMRECFDAELRLGRHQDILGELRTAAARHPCDEEFQAQYMLALYRSGQQLKALDVFHRLRATLAEQLGLGPSRTIRSLHETMVHAHGELSLEVIGA</sequence>
<dbReference type="InterPro" id="IPR001867">
    <property type="entry name" value="OmpR/PhoB-type_DNA-bd"/>
</dbReference>
<dbReference type="EMBL" id="QMEY01000043">
    <property type="protein sequence ID" value="RBQ13899.1"/>
    <property type="molecule type" value="Genomic_DNA"/>
</dbReference>
<dbReference type="SUPFAM" id="SSF46894">
    <property type="entry name" value="C-terminal effector domain of the bipartite response regulators"/>
    <property type="match status" value="1"/>
</dbReference>
<keyword evidence="4" id="KW-0804">Transcription</keyword>
<keyword evidence="3 5" id="KW-0238">DNA-binding</keyword>
<dbReference type="SMART" id="SM01043">
    <property type="entry name" value="BTAD"/>
    <property type="match status" value="1"/>
</dbReference>